<evidence type="ECO:0000256" key="3">
    <source>
        <dbReference type="ARBA" id="ARBA00022692"/>
    </source>
</evidence>
<reference evidence="8" key="1">
    <citation type="submission" date="2017-04" db="EMBL/GenBank/DDBJ databases">
        <authorList>
            <person name="Varghese N."/>
            <person name="Submissions S."/>
        </authorList>
    </citation>
    <scope>NUCLEOTIDE SEQUENCE [LARGE SCALE GENOMIC DNA]</scope>
    <source>
        <strain evidence="8">USBA 82</strain>
    </source>
</reference>
<feature type="transmembrane region" description="Helical" evidence="6">
    <location>
        <begin position="16"/>
        <end position="37"/>
    </location>
</feature>
<feature type="transmembrane region" description="Helical" evidence="6">
    <location>
        <begin position="57"/>
        <end position="79"/>
    </location>
</feature>
<accession>A0A1X7J5R3</accession>
<feature type="transmembrane region" description="Helical" evidence="6">
    <location>
        <begin position="91"/>
        <end position="107"/>
    </location>
</feature>
<evidence type="ECO:0000256" key="2">
    <source>
        <dbReference type="ARBA" id="ARBA00022475"/>
    </source>
</evidence>
<dbReference type="Proteomes" id="UP000193355">
    <property type="component" value="Unassembled WGS sequence"/>
</dbReference>
<organism evidence="7 8">
    <name type="scientific">Dethiosulfovibrio salsuginis</name>
    <dbReference type="NCBI Taxonomy" id="561720"/>
    <lineage>
        <taxon>Bacteria</taxon>
        <taxon>Thermotogati</taxon>
        <taxon>Synergistota</taxon>
        <taxon>Synergistia</taxon>
        <taxon>Synergistales</taxon>
        <taxon>Dethiosulfovibrionaceae</taxon>
        <taxon>Dethiosulfovibrio</taxon>
    </lineage>
</organism>
<keyword evidence="3 6" id="KW-0812">Transmembrane</keyword>
<dbReference type="PANTHER" id="PTHR47089">
    <property type="entry name" value="ABC TRANSPORTER, PERMEASE PROTEIN"/>
    <property type="match status" value="1"/>
</dbReference>
<evidence type="ECO:0000256" key="6">
    <source>
        <dbReference type="SAM" id="Phobius"/>
    </source>
</evidence>
<dbReference type="InterPro" id="IPR001851">
    <property type="entry name" value="ABC_transp_permease"/>
</dbReference>
<dbReference type="Pfam" id="PF02653">
    <property type="entry name" value="BPD_transp_2"/>
    <property type="match status" value="1"/>
</dbReference>
<evidence type="ECO:0000313" key="8">
    <source>
        <dbReference type="Proteomes" id="UP000193355"/>
    </source>
</evidence>
<proteinExistence type="predicted"/>
<feature type="transmembrane region" description="Helical" evidence="6">
    <location>
        <begin position="325"/>
        <end position="345"/>
    </location>
</feature>
<dbReference type="EMBL" id="FXBB01000008">
    <property type="protein sequence ID" value="SMG22840.1"/>
    <property type="molecule type" value="Genomic_DNA"/>
</dbReference>
<name>A0A1X7J5R3_9BACT</name>
<dbReference type="STRING" id="561720.SAMN06275492_10871"/>
<dbReference type="RefSeq" id="WP_234986132.1">
    <property type="nucleotide sequence ID" value="NZ_FXBB01000008.1"/>
</dbReference>
<keyword evidence="2" id="KW-1003">Cell membrane</keyword>
<feature type="transmembrane region" description="Helical" evidence="6">
    <location>
        <begin position="283"/>
        <end position="304"/>
    </location>
</feature>
<evidence type="ECO:0000256" key="5">
    <source>
        <dbReference type="ARBA" id="ARBA00023136"/>
    </source>
</evidence>
<comment type="subcellular location">
    <subcellularLocation>
        <location evidence="1">Cell membrane</location>
        <topology evidence="1">Multi-pass membrane protein</topology>
    </subcellularLocation>
</comment>
<dbReference type="GO" id="GO:0005886">
    <property type="term" value="C:plasma membrane"/>
    <property type="evidence" value="ECO:0007669"/>
    <property type="project" value="UniProtKB-SubCell"/>
</dbReference>
<dbReference type="CDD" id="cd06580">
    <property type="entry name" value="TM_PBP1_transp_TpRbsC_like"/>
    <property type="match status" value="1"/>
</dbReference>
<gene>
    <name evidence="7" type="ORF">SAMN06275492_10871</name>
</gene>
<keyword evidence="4 6" id="KW-1133">Transmembrane helix</keyword>
<evidence type="ECO:0000256" key="4">
    <source>
        <dbReference type="ARBA" id="ARBA00022989"/>
    </source>
</evidence>
<feature type="transmembrane region" description="Helical" evidence="6">
    <location>
        <begin position="199"/>
        <end position="221"/>
    </location>
</feature>
<dbReference type="PANTHER" id="PTHR47089:SF1">
    <property type="entry name" value="GUANOSINE ABC TRANSPORTER PERMEASE PROTEIN NUPP"/>
    <property type="match status" value="1"/>
</dbReference>
<keyword evidence="5 6" id="KW-0472">Membrane</keyword>
<dbReference type="GO" id="GO:0022857">
    <property type="term" value="F:transmembrane transporter activity"/>
    <property type="evidence" value="ECO:0007669"/>
    <property type="project" value="InterPro"/>
</dbReference>
<dbReference type="AlphaFoldDB" id="A0A1X7J5R3"/>
<sequence>MNSSLRRWAQEHRDGLIVMGSFVASVFFGGVIIALFGANPVEAYRSMFIGALGDQDAVLATLAKWVPLLLATFAISVAFNGGMWNIGAEGQLYVGAFAAAWIGLTFGGLPGIVLMPLAIVAGLGAAATWAWIPAKLNLDGGLNIVVLTIMLNSLGTLATQALTVGPYAGKEVAAGATDRIPEAMRFAKLTDFSNLNTGIFLAVGAVVVVTVLMLFTVRGYDWKMCRLNGRFARYGGVNVRKVQMSAMLLSGVLAGLAGVLLVMGDQYRFRTAISPGYTWTGMILAMMVAYHPVGGIGVSLIYAIMESGALEMELLTDVPVEVVQIVMCLAVLFVAAGFSIANRLASRLRED</sequence>
<evidence type="ECO:0000313" key="7">
    <source>
        <dbReference type="EMBL" id="SMG22840.1"/>
    </source>
</evidence>
<evidence type="ECO:0000256" key="1">
    <source>
        <dbReference type="ARBA" id="ARBA00004651"/>
    </source>
</evidence>
<protein>
    <submittedName>
        <fullName evidence="7">Nucleoside ABC transporter membrane protein</fullName>
    </submittedName>
</protein>
<keyword evidence="8" id="KW-1185">Reference proteome</keyword>
<feature type="transmembrane region" description="Helical" evidence="6">
    <location>
        <begin position="242"/>
        <end position="263"/>
    </location>
</feature>